<evidence type="ECO:0000259" key="4">
    <source>
        <dbReference type="PROSITE" id="PS51118"/>
    </source>
</evidence>
<organism evidence="5">
    <name type="scientific">Streptomyces sp. R39</name>
    <dbReference type="NCBI Taxonomy" id="3238631"/>
    <lineage>
        <taxon>Bacteria</taxon>
        <taxon>Bacillati</taxon>
        <taxon>Actinomycetota</taxon>
        <taxon>Actinomycetes</taxon>
        <taxon>Kitasatosporales</taxon>
        <taxon>Streptomycetaceae</taxon>
        <taxon>Streptomyces</taxon>
    </lineage>
</organism>
<dbReference type="Gene3D" id="1.10.10.10">
    <property type="entry name" value="Winged helix-like DNA-binding domain superfamily/Winged helix DNA-binding domain"/>
    <property type="match status" value="1"/>
</dbReference>
<evidence type="ECO:0000256" key="2">
    <source>
        <dbReference type="ARBA" id="ARBA00023125"/>
    </source>
</evidence>
<dbReference type="PANTHER" id="PTHR33204:SF18">
    <property type="entry name" value="TRANSCRIPTIONAL REGULATORY PROTEIN"/>
    <property type="match status" value="1"/>
</dbReference>
<feature type="domain" description="HTH hxlR-type" evidence="4">
    <location>
        <begin position="32"/>
        <end position="129"/>
    </location>
</feature>
<dbReference type="AlphaFoldDB" id="A0AB39R0D2"/>
<dbReference type="InterPro" id="IPR036390">
    <property type="entry name" value="WH_DNA-bd_sf"/>
</dbReference>
<evidence type="ECO:0000256" key="3">
    <source>
        <dbReference type="ARBA" id="ARBA00023163"/>
    </source>
</evidence>
<protein>
    <submittedName>
        <fullName evidence="5">Winged helix-turn-helix transcriptional regulator</fullName>
    </submittedName>
</protein>
<dbReference type="RefSeq" id="WP_369227912.1">
    <property type="nucleotide sequence ID" value="NZ_CP163441.1"/>
</dbReference>
<dbReference type="PROSITE" id="PS51118">
    <property type="entry name" value="HTH_HXLR"/>
    <property type="match status" value="1"/>
</dbReference>
<proteinExistence type="predicted"/>
<evidence type="ECO:0000313" key="5">
    <source>
        <dbReference type="EMBL" id="XDQ49258.1"/>
    </source>
</evidence>
<name>A0AB39R0D2_9ACTN</name>
<dbReference type="InterPro" id="IPR036388">
    <property type="entry name" value="WH-like_DNA-bd_sf"/>
</dbReference>
<dbReference type="Pfam" id="PF01638">
    <property type="entry name" value="HxlR"/>
    <property type="match status" value="1"/>
</dbReference>
<sequence length="170" mass="18974">MEDRVQQPGLSGEVTSPLTSAMADMPVGVRPCSMAAALEIVGERWSLLALRELAYGVHRFGKIASYTGASRDILTDRLRKLEAAAVIERRQYCEHPSRFEYHLTQAGWELFPAMISLLQWGDKWAVDHPAVALRHECGQPLSTDVACRHCAGQITPHSLSVEPREVRPER</sequence>
<keyword evidence="3" id="KW-0804">Transcription</keyword>
<evidence type="ECO:0000256" key="1">
    <source>
        <dbReference type="ARBA" id="ARBA00023015"/>
    </source>
</evidence>
<reference evidence="5" key="1">
    <citation type="submission" date="2024-07" db="EMBL/GenBank/DDBJ databases">
        <authorList>
            <person name="Yu S.T."/>
        </authorList>
    </citation>
    <scope>NUCLEOTIDE SEQUENCE</scope>
    <source>
        <strain evidence="5">R39</strain>
    </source>
</reference>
<dbReference type="SUPFAM" id="SSF46785">
    <property type="entry name" value="Winged helix' DNA-binding domain"/>
    <property type="match status" value="1"/>
</dbReference>
<keyword evidence="1" id="KW-0805">Transcription regulation</keyword>
<accession>A0AB39R0D2</accession>
<dbReference type="InterPro" id="IPR002577">
    <property type="entry name" value="HTH_HxlR"/>
</dbReference>
<keyword evidence="2" id="KW-0238">DNA-binding</keyword>
<dbReference type="EMBL" id="CP163441">
    <property type="protein sequence ID" value="XDQ49258.1"/>
    <property type="molecule type" value="Genomic_DNA"/>
</dbReference>
<dbReference type="PANTHER" id="PTHR33204">
    <property type="entry name" value="TRANSCRIPTIONAL REGULATOR, MARR FAMILY"/>
    <property type="match status" value="1"/>
</dbReference>
<dbReference type="GO" id="GO:0003677">
    <property type="term" value="F:DNA binding"/>
    <property type="evidence" value="ECO:0007669"/>
    <property type="project" value="UniProtKB-KW"/>
</dbReference>
<gene>
    <name evidence="5" type="ORF">AB5J52_47310</name>
</gene>